<gene>
    <name evidence="2" type="ORF">SAMN06297129_0341</name>
</gene>
<sequence>MLMTIYAIGDIHGQIGMLDAALARIEADGGDTGPGGADEVIFLGDLVDRGPAARQVLERLIAGRAEGRRWSVIRGNHDTMFLRFLRDGELNDPAIKSGNGWTHYTLGGCATLESYGVDTAMERPIEDLLRQAQALVPAEHRAFLESLPLYLRRPGLLFVHAGIRPGVALEDQAEQDLIWIRDDFYAEEGPLPWLVVHGHTIVSSPTHFGNRIDIDTGAGANPTPRYLSVAAFEGTDCFIVTDEGRQPLLPPTPSRTS</sequence>
<dbReference type="PANTHER" id="PTHR42850">
    <property type="entry name" value="METALLOPHOSPHOESTERASE"/>
    <property type="match status" value="1"/>
</dbReference>
<dbReference type="GO" id="GO:0110154">
    <property type="term" value="P:RNA decapping"/>
    <property type="evidence" value="ECO:0007669"/>
    <property type="project" value="TreeGrafter"/>
</dbReference>
<dbReference type="GO" id="GO:0005737">
    <property type="term" value="C:cytoplasm"/>
    <property type="evidence" value="ECO:0007669"/>
    <property type="project" value="TreeGrafter"/>
</dbReference>
<protein>
    <submittedName>
        <fullName evidence="2">Serine/threonine protein phosphatase 1</fullName>
    </submittedName>
</protein>
<dbReference type="InterPro" id="IPR004843">
    <property type="entry name" value="Calcineurin-like_PHP"/>
</dbReference>
<name>A0A285HPY0_9RHOB</name>
<dbReference type="Gene3D" id="3.60.21.10">
    <property type="match status" value="1"/>
</dbReference>
<evidence type="ECO:0000313" key="2">
    <source>
        <dbReference type="EMBL" id="SNY37653.1"/>
    </source>
</evidence>
<evidence type="ECO:0000259" key="1">
    <source>
        <dbReference type="Pfam" id="PF00149"/>
    </source>
</evidence>
<dbReference type="InterPro" id="IPR029052">
    <property type="entry name" value="Metallo-depent_PP-like"/>
</dbReference>
<organism evidence="2 3">
    <name type="scientific">Pseudooceanicola antarcticus</name>
    <dbReference type="NCBI Taxonomy" id="1247613"/>
    <lineage>
        <taxon>Bacteria</taxon>
        <taxon>Pseudomonadati</taxon>
        <taxon>Pseudomonadota</taxon>
        <taxon>Alphaproteobacteria</taxon>
        <taxon>Rhodobacterales</taxon>
        <taxon>Paracoccaceae</taxon>
        <taxon>Pseudooceanicola</taxon>
    </lineage>
</organism>
<dbReference type="InterPro" id="IPR050126">
    <property type="entry name" value="Ap4A_hydrolase"/>
</dbReference>
<dbReference type="EMBL" id="OBEA01000001">
    <property type="protein sequence ID" value="SNY37653.1"/>
    <property type="molecule type" value="Genomic_DNA"/>
</dbReference>
<reference evidence="2 3" key="1">
    <citation type="submission" date="2017-09" db="EMBL/GenBank/DDBJ databases">
        <authorList>
            <person name="Ehlers B."/>
            <person name="Leendertz F.H."/>
        </authorList>
    </citation>
    <scope>NUCLEOTIDE SEQUENCE [LARGE SCALE GENOMIC DNA]</scope>
    <source>
        <strain evidence="2 3">CGMCC 1.12662</strain>
    </source>
</reference>
<feature type="domain" description="Calcineurin-like phosphoesterase" evidence="1">
    <location>
        <begin position="3"/>
        <end position="203"/>
    </location>
</feature>
<proteinExistence type="predicted"/>
<dbReference type="Proteomes" id="UP000231655">
    <property type="component" value="Unassembled WGS sequence"/>
</dbReference>
<dbReference type="AlphaFoldDB" id="A0A285HPY0"/>
<dbReference type="GO" id="GO:0016791">
    <property type="term" value="F:phosphatase activity"/>
    <property type="evidence" value="ECO:0007669"/>
    <property type="project" value="TreeGrafter"/>
</dbReference>
<dbReference type="CDD" id="cd00144">
    <property type="entry name" value="MPP_PPP_family"/>
    <property type="match status" value="1"/>
</dbReference>
<evidence type="ECO:0000313" key="3">
    <source>
        <dbReference type="Proteomes" id="UP000231655"/>
    </source>
</evidence>
<dbReference type="PANTHER" id="PTHR42850:SF4">
    <property type="entry name" value="ZINC-DEPENDENT ENDOPOLYPHOSPHATASE"/>
    <property type="match status" value="1"/>
</dbReference>
<accession>A0A285HPY0</accession>
<dbReference type="SUPFAM" id="SSF56300">
    <property type="entry name" value="Metallo-dependent phosphatases"/>
    <property type="match status" value="1"/>
</dbReference>
<dbReference type="GO" id="GO:0008803">
    <property type="term" value="F:bis(5'-nucleosyl)-tetraphosphatase (symmetrical) activity"/>
    <property type="evidence" value="ECO:0007669"/>
    <property type="project" value="TreeGrafter"/>
</dbReference>
<dbReference type="Pfam" id="PF00149">
    <property type="entry name" value="Metallophos"/>
    <property type="match status" value="1"/>
</dbReference>